<comment type="subcellular location">
    <subcellularLocation>
        <location evidence="1">Mitochondrion</location>
    </subcellularLocation>
</comment>
<evidence type="ECO:0000256" key="4">
    <source>
        <dbReference type="ARBA" id="ARBA00022679"/>
    </source>
</evidence>
<feature type="active site" description="Proton acceptor" evidence="10">
    <location>
        <position position="396"/>
    </location>
</feature>
<evidence type="ECO:0000256" key="8">
    <source>
        <dbReference type="ARBA" id="ARBA00023315"/>
    </source>
</evidence>
<keyword evidence="15" id="KW-1185">Reference proteome</keyword>
<evidence type="ECO:0000256" key="2">
    <source>
        <dbReference type="ARBA" id="ARBA00010982"/>
    </source>
</evidence>
<evidence type="ECO:0000313" key="15">
    <source>
        <dbReference type="Proteomes" id="UP000241890"/>
    </source>
</evidence>
<evidence type="ECO:0000256" key="1">
    <source>
        <dbReference type="ARBA" id="ARBA00004173"/>
    </source>
</evidence>
<evidence type="ECO:0000259" key="13">
    <source>
        <dbReference type="Pfam" id="PF02803"/>
    </source>
</evidence>
<evidence type="ECO:0000256" key="6">
    <source>
        <dbReference type="ARBA" id="ARBA00023098"/>
    </source>
</evidence>
<protein>
    <recommendedName>
        <fullName evidence="9">acetyl-CoA C-acyltransferase</fullName>
        <ecNumber evidence="9">2.3.1.16</ecNumber>
    </recommendedName>
</protein>
<comment type="similarity">
    <text evidence="2 11">Belongs to the thiolase-like superfamily. Thiolase family.</text>
</comment>
<dbReference type="FunFam" id="3.40.47.10:FF:000011">
    <property type="entry name" value="3-ketoacyl-CoA thiolase"/>
    <property type="match status" value="1"/>
</dbReference>
<evidence type="ECO:0000256" key="11">
    <source>
        <dbReference type="RuleBase" id="RU003557"/>
    </source>
</evidence>
<dbReference type="SUPFAM" id="SSF53901">
    <property type="entry name" value="Thiolase-like"/>
    <property type="match status" value="2"/>
</dbReference>
<dbReference type="NCBIfam" id="TIGR01930">
    <property type="entry name" value="AcCoA-C-Actrans"/>
    <property type="match status" value="1"/>
</dbReference>
<dbReference type="AlphaFoldDB" id="A0A2R5G3A9"/>
<comment type="caution">
    <text evidence="14">The sequence shown here is derived from an EMBL/GenBank/DDBJ whole genome shotgun (WGS) entry which is preliminary data.</text>
</comment>
<feature type="active site" description="Proton acceptor" evidence="10">
    <location>
        <position position="426"/>
    </location>
</feature>
<dbReference type="InterPro" id="IPR020616">
    <property type="entry name" value="Thiolase_N"/>
</dbReference>
<dbReference type="OrthoDB" id="5404651at2759"/>
<evidence type="ECO:0000313" key="14">
    <source>
        <dbReference type="EMBL" id="GBG24228.1"/>
    </source>
</evidence>
<feature type="domain" description="Thiolase N-terminal" evidence="12">
    <location>
        <begin position="24"/>
        <end position="291"/>
    </location>
</feature>
<keyword evidence="8 11" id="KW-0012">Acyltransferase</keyword>
<keyword evidence="4 11" id="KW-0808">Transferase</keyword>
<reference evidence="14 15" key="1">
    <citation type="submission" date="2017-12" db="EMBL/GenBank/DDBJ databases">
        <title>Sequencing, de novo assembly and annotation of complete genome of a new Thraustochytrid species, strain FCC1311.</title>
        <authorList>
            <person name="Sedici K."/>
            <person name="Godart F."/>
            <person name="Aiese Cigliano R."/>
            <person name="Sanseverino W."/>
            <person name="Barakat M."/>
            <person name="Ortet P."/>
            <person name="Marechal E."/>
            <person name="Cagnac O."/>
            <person name="Amato A."/>
        </authorList>
    </citation>
    <scope>NUCLEOTIDE SEQUENCE [LARGE SCALE GENOMIC DNA]</scope>
</reference>
<evidence type="ECO:0000256" key="10">
    <source>
        <dbReference type="PIRSR" id="PIRSR000429-1"/>
    </source>
</evidence>
<dbReference type="Pfam" id="PF00108">
    <property type="entry name" value="Thiolase_N"/>
    <property type="match status" value="1"/>
</dbReference>
<keyword evidence="6" id="KW-0443">Lipid metabolism</keyword>
<dbReference type="Gene3D" id="3.40.47.10">
    <property type="match status" value="1"/>
</dbReference>
<dbReference type="PIRSF" id="PIRSF000429">
    <property type="entry name" value="Ac-CoA_Ac_transf"/>
    <property type="match status" value="1"/>
</dbReference>
<evidence type="ECO:0000256" key="7">
    <source>
        <dbReference type="ARBA" id="ARBA00023128"/>
    </source>
</evidence>
<feature type="active site" description="Acyl-thioester intermediate" evidence="10">
    <location>
        <position position="108"/>
    </location>
</feature>
<dbReference type="InterPro" id="IPR002155">
    <property type="entry name" value="Thiolase"/>
</dbReference>
<dbReference type="GO" id="GO:0005739">
    <property type="term" value="C:mitochondrion"/>
    <property type="evidence" value="ECO:0007669"/>
    <property type="project" value="UniProtKB-SubCell"/>
</dbReference>
<evidence type="ECO:0000259" key="12">
    <source>
        <dbReference type="Pfam" id="PF00108"/>
    </source>
</evidence>
<dbReference type="PANTHER" id="PTHR18919:SF153">
    <property type="entry name" value="TRIFUNCTIONAL ENZYME SUBUNIT BETA, MITOCHONDRIAL"/>
    <property type="match status" value="1"/>
</dbReference>
<feature type="domain" description="Thiolase C-terminal" evidence="13">
    <location>
        <begin position="301"/>
        <end position="439"/>
    </location>
</feature>
<evidence type="ECO:0000256" key="9">
    <source>
        <dbReference type="ARBA" id="ARBA00024073"/>
    </source>
</evidence>
<gene>
    <name evidence="14" type="ORF">FCC1311_053901</name>
</gene>
<accession>A0A2R5G3A9</accession>
<keyword evidence="3" id="KW-0963">Cytoplasm</keyword>
<dbReference type="PANTHER" id="PTHR18919">
    <property type="entry name" value="ACETYL-COA C-ACYLTRANSFERASE"/>
    <property type="match status" value="1"/>
</dbReference>
<dbReference type="Proteomes" id="UP000241890">
    <property type="component" value="Unassembled WGS sequence"/>
</dbReference>
<keyword evidence="7" id="KW-0496">Mitochondrion</keyword>
<dbReference type="InterPro" id="IPR020617">
    <property type="entry name" value="Thiolase_C"/>
</dbReference>
<evidence type="ECO:0000256" key="5">
    <source>
        <dbReference type="ARBA" id="ARBA00022832"/>
    </source>
</evidence>
<proteinExistence type="inferred from homology"/>
<name>A0A2R5G3A9_9STRA</name>
<keyword evidence="5" id="KW-0276">Fatty acid metabolism</keyword>
<sequence length="440" mass="47220">MFRKGAERTMSTAAAAKSAPSKKVVFIDGARVPFNLASTTYKDKISYDLARIAAKGVVDRTAIDKNAIDYVAWGTVVQEVRTNNLAREVTLGAGLPLGIPSHTIGQACISSNQAVCTGAEKILAGQADVVLAGGSETFSDVPIRFSKPVRERLINANKAMKKGPAGILKLLKGLKLSDLAPEPPAIKNFSTGEVMGHSSDRLASRFAVSRQDQDEFALRSHQNAAKAHEAGYYKNEVLNVGGSTEENCIRGDTTMERLQKLKPAFVKPHGTHTAGNSSPLTDGASACIIMGDDKAKELGFTPRSHIKSWNFVSVDPFEEMLLGPAYAMARILKANNLTLNDIDVFEIHEAFAGQVLSNLAALESDAWCKENINMDKVGAVPFDKLNQWGGSLSIGHPFGATGVRILTTATNRLHQEDKKYALIAACADGGQAHACLIERM</sequence>
<dbReference type="GO" id="GO:0006635">
    <property type="term" value="P:fatty acid beta-oxidation"/>
    <property type="evidence" value="ECO:0007669"/>
    <property type="project" value="TreeGrafter"/>
</dbReference>
<evidence type="ECO:0000256" key="3">
    <source>
        <dbReference type="ARBA" id="ARBA00022490"/>
    </source>
</evidence>
<dbReference type="InterPro" id="IPR020613">
    <property type="entry name" value="Thiolase_CS"/>
</dbReference>
<dbReference type="EMBL" id="BEYU01000005">
    <property type="protein sequence ID" value="GBG24228.1"/>
    <property type="molecule type" value="Genomic_DNA"/>
</dbReference>
<dbReference type="InterPro" id="IPR016039">
    <property type="entry name" value="Thiolase-like"/>
</dbReference>
<dbReference type="InParanoid" id="A0A2R5G3A9"/>
<dbReference type="PROSITE" id="PS00737">
    <property type="entry name" value="THIOLASE_2"/>
    <property type="match status" value="1"/>
</dbReference>
<dbReference type="CDD" id="cd00751">
    <property type="entry name" value="thiolase"/>
    <property type="match status" value="1"/>
</dbReference>
<dbReference type="Pfam" id="PF02803">
    <property type="entry name" value="Thiolase_C"/>
    <property type="match status" value="1"/>
</dbReference>
<dbReference type="EC" id="2.3.1.16" evidence="9"/>
<dbReference type="GO" id="GO:0003985">
    <property type="term" value="F:acetyl-CoA C-acetyltransferase activity"/>
    <property type="evidence" value="ECO:0007669"/>
    <property type="project" value="TreeGrafter"/>
</dbReference>
<organism evidence="14 15">
    <name type="scientific">Hondaea fermentalgiana</name>
    <dbReference type="NCBI Taxonomy" id="2315210"/>
    <lineage>
        <taxon>Eukaryota</taxon>
        <taxon>Sar</taxon>
        <taxon>Stramenopiles</taxon>
        <taxon>Bigyra</taxon>
        <taxon>Labyrinthulomycetes</taxon>
        <taxon>Thraustochytrida</taxon>
        <taxon>Thraustochytriidae</taxon>
        <taxon>Hondaea</taxon>
    </lineage>
</organism>